<dbReference type="AlphaFoldDB" id="A0AAD6CHA3"/>
<sequence>MALSPELTGLIVSYITAPPLNPRDQRRAQSYLSQYATVNCVWQEIIEKRTFSTLCLGTAKRLDEFRRLNLDSRRKSYIQRIDLIVELELYDVDARSRFETDQEHQRNNMLFTQAIQSLLQVLSLWPNNTRGIELSITAQSPSDMSAIPDQRERRMRIKAARFDRTEDLLNRRFEKSYLQLDESFKSLSVPLISSLNVDGLSWNGRVIQPASCARLASNLPCLRSVTLALSDVCKRDKPLRKRNRNVSFSAEFRPVTPSGDWLFERDPNELNSDKIDSEDSDPEGESPDYVRTAPEDRSGGHIRSKIIPAFFNELYRSAGQAALRMPRLKYMSLQTTRCGFGGHRFRYEIKNGVAKVTWADVHVFHPEDNILQIWKDVASRHTGNDLEVKIADLS</sequence>
<dbReference type="Proteomes" id="UP001213681">
    <property type="component" value="Unassembled WGS sequence"/>
</dbReference>
<evidence type="ECO:0000313" key="4">
    <source>
        <dbReference type="Proteomes" id="UP001213681"/>
    </source>
</evidence>
<feature type="compositionally biased region" description="Basic and acidic residues" evidence="1">
    <location>
        <begin position="262"/>
        <end position="277"/>
    </location>
</feature>
<evidence type="ECO:0000259" key="2">
    <source>
        <dbReference type="Pfam" id="PF20183"/>
    </source>
</evidence>
<name>A0AAD6CHA3_9EURO</name>
<keyword evidence="4" id="KW-1185">Reference proteome</keyword>
<dbReference type="GeneID" id="81597180"/>
<dbReference type="EMBL" id="JAPVEA010000002">
    <property type="protein sequence ID" value="KAJ5462002.1"/>
    <property type="molecule type" value="Genomic_DNA"/>
</dbReference>
<comment type="caution">
    <text evidence="3">The sequence shown here is derived from an EMBL/GenBank/DDBJ whole genome shotgun (WGS) entry which is preliminary data.</text>
</comment>
<dbReference type="InterPro" id="IPR046676">
    <property type="entry name" value="DUF6546"/>
</dbReference>
<feature type="region of interest" description="Disordered" evidence="1">
    <location>
        <begin position="259"/>
        <end position="300"/>
    </location>
</feature>
<evidence type="ECO:0000313" key="3">
    <source>
        <dbReference type="EMBL" id="KAJ5462002.1"/>
    </source>
</evidence>
<accession>A0AAD6CHA3</accession>
<dbReference type="RefSeq" id="XP_056771044.1">
    <property type="nucleotide sequence ID" value="XM_056906937.1"/>
</dbReference>
<gene>
    <name evidence="3" type="ORF">N7458_003554</name>
</gene>
<evidence type="ECO:0000256" key="1">
    <source>
        <dbReference type="SAM" id="MobiDB-lite"/>
    </source>
</evidence>
<protein>
    <recommendedName>
        <fullName evidence="2">DUF6546 domain-containing protein</fullName>
    </recommendedName>
</protein>
<organism evidence="3 4">
    <name type="scientific">Penicillium daleae</name>
    <dbReference type="NCBI Taxonomy" id="63821"/>
    <lineage>
        <taxon>Eukaryota</taxon>
        <taxon>Fungi</taxon>
        <taxon>Dikarya</taxon>
        <taxon>Ascomycota</taxon>
        <taxon>Pezizomycotina</taxon>
        <taxon>Eurotiomycetes</taxon>
        <taxon>Eurotiomycetidae</taxon>
        <taxon>Eurotiales</taxon>
        <taxon>Aspergillaceae</taxon>
        <taxon>Penicillium</taxon>
    </lineage>
</organism>
<reference evidence="3" key="2">
    <citation type="journal article" date="2023" name="IMA Fungus">
        <title>Comparative genomic study of the Penicillium genus elucidates a diverse pangenome and 15 lateral gene transfer events.</title>
        <authorList>
            <person name="Petersen C."/>
            <person name="Sorensen T."/>
            <person name="Nielsen M.R."/>
            <person name="Sondergaard T.E."/>
            <person name="Sorensen J.L."/>
            <person name="Fitzpatrick D.A."/>
            <person name="Frisvad J.C."/>
            <person name="Nielsen K.L."/>
        </authorList>
    </citation>
    <scope>NUCLEOTIDE SEQUENCE</scope>
    <source>
        <strain evidence="3">IBT 16125</strain>
    </source>
</reference>
<reference evidence="3" key="1">
    <citation type="submission" date="2022-12" db="EMBL/GenBank/DDBJ databases">
        <authorList>
            <person name="Petersen C."/>
        </authorList>
    </citation>
    <scope>NUCLEOTIDE SEQUENCE</scope>
    <source>
        <strain evidence="3">IBT 16125</strain>
    </source>
</reference>
<proteinExistence type="predicted"/>
<feature type="domain" description="DUF6546" evidence="2">
    <location>
        <begin position="308"/>
        <end position="390"/>
    </location>
</feature>
<dbReference type="Pfam" id="PF20183">
    <property type="entry name" value="DUF6546"/>
    <property type="match status" value="1"/>
</dbReference>